<dbReference type="RefSeq" id="WP_090775460.1">
    <property type="nucleotide sequence ID" value="NZ_FMYM01000005.1"/>
</dbReference>
<dbReference type="OrthoDB" id="1625426at2"/>
<dbReference type="Proteomes" id="UP000242662">
    <property type="component" value="Unassembled WGS sequence"/>
</dbReference>
<dbReference type="Gene3D" id="3.40.50.300">
    <property type="entry name" value="P-loop containing nucleotide triphosphate hydrolases"/>
    <property type="match status" value="1"/>
</dbReference>
<dbReference type="InterPro" id="IPR027417">
    <property type="entry name" value="P-loop_NTPase"/>
</dbReference>
<dbReference type="SUPFAM" id="SSF52540">
    <property type="entry name" value="P-loop containing nucleoside triphosphate hydrolases"/>
    <property type="match status" value="1"/>
</dbReference>
<dbReference type="Pfam" id="PF13479">
    <property type="entry name" value="AAA_24"/>
    <property type="match status" value="1"/>
</dbReference>
<reference evidence="2" key="1">
    <citation type="submission" date="2016-09" db="EMBL/GenBank/DDBJ databases">
        <authorList>
            <person name="Varghese N."/>
            <person name="Submissions S."/>
        </authorList>
    </citation>
    <scope>NUCLEOTIDE SEQUENCE [LARGE SCALE GENOMIC DNA]</scope>
    <source>
        <strain evidence="2">25nlg</strain>
    </source>
</reference>
<dbReference type="EMBL" id="FMYM01000005">
    <property type="protein sequence ID" value="SDC07190.1"/>
    <property type="molecule type" value="Genomic_DNA"/>
</dbReference>
<sequence>MFEVHTARREKQKAIVGLIGASGSGKTAGALLLALGMMRAAYPDAEESTLWSKIGVADTEHKRSNQYADVSFGQERIGGFQYVNFTPPYNTDNYIAAVESLKKAGAEVVIIDSLSHHWFGEGGVLEQHSKMGGNSFKNWDSMSEEIKNLIKMLTHNNVHIICTLRTKQEYGIEMNEHGRMQPVKLGTKPIQKAELEYEFMLNFSLDMNNKATATKDNTMLFKDEGMRLSPEVGEKLYKWLEHGVDVAAEEEEERQKLLHKIDVIVTVEEDKRKILDQIEFKMGKKVAEFELKHVKLAYERLQ</sequence>
<gene>
    <name evidence="1" type="ORF">SAMN05421737_105100</name>
</gene>
<dbReference type="STRING" id="1464122.SAMN05421737_105100"/>
<proteinExistence type="predicted"/>
<dbReference type="AlphaFoldDB" id="A0A1G6IL95"/>
<protein>
    <submittedName>
        <fullName evidence="1">AAA domain-containing protein</fullName>
    </submittedName>
</protein>
<evidence type="ECO:0000313" key="1">
    <source>
        <dbReference type="EMBL" id="SDC07190.1"/>
    </source>
</evidence>
<evidence type="ECO:0000313" key="2">
    <source>
        <dbReference type="Proteomes" id="UP000242662"/>
    </source>
</evidence>
<name>A0A1G6IL95_9BACI</name>
<accession>A0A1G6IL95</accession>
<organism evidence="1 2">
    <name type="scientific">Shouchella lonarensis</name>
    <dbReference type="NCBI Taxonomy" id="1464122"/>
    <lineage>
        <taxon>Bacteria</taxon>
        <taxon>Bacillati</taxon>
        <taxon>Bacillota</taxon>
        <taxon>Bacilli</taxon>
        <taxon>Bacillales</taxon>
        <taxon>Bacillaceae</taxon>
        <taxon>Shouchella</taxon>
    </lineage>
</organism>
<keyword evidence="2" id="KW-1185">Reference proteome</keyword>